<feature type="compositionally biased region" description="Basic and acidic residues" evidence="1">
    <location>
        <begin position="51"/>
        <end position="62"/>
    </location>
</feature>
<name>A0ABQ7H3Z8_DUNSA</name>
<feature type="region of interest" description="Disordered" evidence="1">
    <location>
        <begin position="51"/>
        <end position="75"/>
    </location>
</feature>
<keyword evidence="3" id="KW-1185">Reference proteome</keyword>
<sequence>MFVSTQADPEGGSLQQLLDALLAVSTLNKKAAAVLGEELPNPDKVLFARAARSETPRSEHARSWHTSTAEQPRHSVTDAWQVSHCRSATFLKKTGLLFHCPARKLSCACFAH</sequence>
<proteinExistence type="predicted"/>
<organism evidence="2 3">
    <name type="scientific">Dunaliella salina</name>
    <name type="common">Green alga</name>
    <name type="synonym">Protococcus salinus</name>
    <dbReference type="NCBI Taxonomy" id="3046"/>
    <lineage>
        <taxon>Eukaryota</taxon>
        <taxon>Viridiplantae</taxon>
        <taxon>Chlorophyta</taxon>
        <taxon>core chlorophytes</taxon>
        <taxon>Chlorophyceae</taxon>
        <taxon>CS clade</taxon>
        <taxon>Chlamydomonadales</taxon>
        <taxon>Dunaliellaceae</taxon>
        <taxon>Dunaliella</taxon>
    </lineage>
</organism>
<evidence type="ECO:0000313" key="3">
    <source>
        <dbReference type="Proteomes" id="UP000815325"/>
    </source>
</evidence>
<comment type="caution">
    <text evidence="2">The sequence shown here is derived from an EMBL/GenBank/DDBJ whole genome shotgun (WGS) entry which is preliminary data.</text>
</comment>
<protein>
    <recommendedName>
        <fullName evidence="4">Encoded protein</fullName>
    </recommendedName>
</protein>
<evidence type="ECO:0000256" key="1">
    <source>
        <dbReference type="SAM" id="MobiDB-lite"/>
    </source>
</evidence>
<evidence type="ECO:0000313" key="2">
    <source>
        <dbReference type="EMBL" id="KAF5841583.1"/>
    </source>
</evidence>
<reference evidence="2" key="1">
    <citation type="submission" date="2017-08" db="EMBL/GenBank/DDBJ databases">
        <authorList>
            <person name="Polle J.E."/>
            <person name="Barry K."/>
            <person name="Cushman J."/>
            <person name="Schmutz J."/>
            <person name="Tran D."/>
            <person name="Hathwaick L.T."/>
            <person name="Yim W.C."/>
            <person name="Jenkins J."/>
            <person name="Mckie-Krisberg Z.M."/>
            <person name="Prochnik S."/>
            <person name="Lindquist E."/>
            <person name="Dockter R.B."/>
            <person name="Adam C."/>
            <person name="Molina H."/>
            <person name="Bunkerborg J."/>
            <person name="Jin E."/>
            <person name="Buchheim M."/>
            <person name="Magnuson J."/>
        </authorList>
    </citation>
    <scope>NUCLEOTIDE SEQUENCE</scope>
    <source>
        <strain evidence="2">CCAP 19/18</strain>
    </source>
</reference>
<dbReference type="Proteomes" id="UP000815325">
    <property type="component" value="Unassembled WGS sequence"/>
</dbReference>
<dbReference type="EMBL" id="MU069482">
    <property type="protein sequence ID" value="KAF5841583.1"/>
    <property type="molecule type" value="Genomic_DNA"/>
</dbReference>
<gene>
    <name evidence="2" type="ORF">DUNSADRAFT_12281</name>
</gene>
<evidence type="ECO:0008006" key="4">
    <source>
        <dbReference type="Google" id="ProtNLM"/>
    </source>
</evidence>
<accession>A0ABQ7H3Z8</accession>